<name>A0A6A4GEQ0_9AGAR</name>
<accession>A0A6A4GEQ0</accession>
<dbReference type="AlphaFoldDB" id="A0A6A4GEQ0"/>
<sequence length="196" mass="21217">MACSPGPVPDEKHSETWTGNGVKYCVDDSTPHNSPSGRNVNTNLGNPLPYPIALARQPGGIWTLIAHGAVCTPSFNSRSPGPPGLREPVPVASGAGGYDQPRGSGRGRTYGSMLLDDGFNSDEEETIAGDEIAHPRINDMPPRSDEELREYTPLWFLPSPTVTDRHSLTAREEHREDTPLWFPPSPTVPDNQSPTP</sequence>
<feature type="compositionally biased region" description="Basic and acidic residues" evidence="1">
    <location>
        <begin position="166"/>
        <end position="178"/>
    </location>
</feature>
<evidence type="ECO:0000256" key="1">
    <source>
        <dbReference type="SAM" id="MobiDB-lite"/>
    </source>
</evidence>
<evidence type="ECO:0000313" key="2">
    <source>
        <dbReference type="EMBL" id="KAE9383918.1"/>
    </source>
</evidence>
<dbReference type="EMBL" id="ML770284">
    <property type="protein sequence ID" value="KAE9383918.1"/>
    <property type="molecule type" value="Genomic_DNA"/>
</dbReference>
<proteinExistence type="predicted"/>
<evidence type="ECO:0000313" key="3">
    <source>
        <dbReference type="Proteomes" id="UP000799118"/>
    </source>
</evidence>
<protein>
    <submittedName>
        <fullName evidence="2">Uncharacterized protein</fullName>
    </submittedName>
</protein>
<dbReference type="Proteomes" id="UP000799118">
    <property type="component" value="Unassembled WGS sequence"/>
</dbReference>
<reference evidence="2" key="1">
    <citation type="journal article" date="2019" name="Environ. Microbiol.">
        <title>Fungal ecological strategies reflected in gene transcription - a case study of two litter decomposers.</title>
        <authorList>
            <person name="Barbi F."/>
            <person name="Kohler A."/>
            <person name="Barry K."/>
            <person name="Baskaran P."/>
            <person name="Daum C."/>
            <person name="Fauchery L."/>
            <person name="Ihrmark K."/>
            <person name="Kuo A."/>
            <person name="LaButti K."/>
            <person name="Lipzen A."/>
            <person name="Morin E."/>
            <person name="Grigoriev I.V."/>
            <person name="Henrissat B."/>
            <person name="Lindahl B."/>
            <person name="Martin F."/>
        </authorList>
    </citation>
    <scope>NUCLEOTIDE SEQUENCE</scope>
    <source>
        <strain evidence="2">JB14</strain>
    </source>
</reference>
<gene>
    <name evidence="2" type="ORF">BT96DRAFT_1008635</name>
</gene>
<keyword evidence="3" id="KW-1185">Reference proteome</keyword>
<organism evidence="2 3">
    <name type="scientific">Gymnopus androsaceus JB14</name>
    <dbReference type="NCBI Taxonomy" id="1447944"/>
    <lineage>
        <taxon>Eukaryota</taxon>
        <taxon>Fungi</taxon>
        <taxon>Dikarya</taxon>
        <taxon>Basidiomycota</taxon>
        <taxon>Agaricomycotina</taxon>
        <taxon>Agaricomycetes</taxon>
        <taxon>Agaricomycetidae</taxon>
        <taxon>Agaricales</taxon>
        <taxon>Marasmiineae</taxon>
        <taxon>Omphalotaceae</taxon>
        <taxon>Gymnopus</taxon>
    </lineage>
</organism>
<feature type="region of interest" description="Disordered" evidence="1">
    <location>
        <begin position="166"/>
        <end position="196"/>
    </location>
</feature>